<dbReference type="InterPro" id="IPR029149">
    <property type="entry name" value="Creatin/AminoP/Spt16_N"/>
</dbReference>
<dbReference type="PANTHER" id="PTHR46112:SF2">
    <property type="entry name" value="XAA-PRO AMINOPEPTIDASE P-RELATED"/>
    <property type="match status" value="1"/>
</dbReference>
<dbReference type="Pfam" id="PF01321">
    <property type="entry name" value="Creatinase_N"/>
    <property type="match status" value="1"/>
</dbReference>
<gene>
    <name evidence="3" type="ORF">JFN93_18850</name>
</gene>
<dbReference type="Gene3D" id="3.90.230.10">
    <property type="entry name" value="Creatinase/methionine aminopeptidase superfamily"/>
    <property type="match status" value="1"/>
</dbReference>
<dbReference type="AlphaFoldDB" id="A0A8J7M1J7"/>
<feature type="domain" description="Peptidase M24" evidence="1">
    <location>
        <begin position="137"/>
        <end position="372"/>
    </location>
</feature>
<evidence type="ECO:0000259" key="1">
    <source>
        <dbReference type="Pfam" id="PF00557"/>
    </source>
</evidence>
<keyword evidence="3" id="KW-0378">Hydrolase</keyword>
<dbReference type="InterPro" id="IPR000587">
    <property type="entry name" value="Creatinase_N"/>
</dbReference>
<dbReference type="Pfam" id="PF00557">
    <property type="entry name" value="Peptidase_M24"/>
    <property type="match status" value="1"/>
</dbReference>
<evidence type="ECO:0000313" key="4">
    <source>
        <dbReference type="Proteomes" id="UP000636888"/>
    </source>
</evidence>
<protein>
    <submittedName>
        <fullName evidence="3">Aminopeptidase P family protein</fullName>
    </submittedName>
</protein>
<keyword evidence="3" id="KW-0645">Protease</keyword>
<comment type="caution">
    <text evidence="3">The sequence shown here is derived from an EMBL/GenBank/DDBJ whole genome shotgun (WGS) entry which is preliminary data.</text>
</comment>
<evidence type="ECO:0000313" key="3">
    <source>
        <dbReference type="EMBL" id="MBJ6726774.1"/>
    </source>
</evidence>
<dbReference type="InterPro" id="IPR036005">
    <property type="entry name" value="Creatinase/aminopeptidase-like"/>
</dbReference>
<dbReference type="RefSeq" id="WP_199385687.1">
    <property type="nucleotide sequence ID" value="NZ_JAEMHM010000017.1"/>
</dbReference>
<keyword evidence="3" id="KW-0031">Aminopeptidase</keyword>
<evidence type="ECO:0000259" key="2">
    <source>
        <dbReference type="Pfam" id="PF01321"/>
    </source>
</evidence>
<dbReference type="PANTHER" id="PTHR46112">
    <property type="entry name" value="AMINOPEPTIDASE"/>
    <property type="match status" value="1"/>
</dbReference>
<dbReference type="SUPFAM" id="SSF55920">
    <property type="entry name" value="Creatinase/aminopeptidase"/>
    <property type="match status" value="1"/>
</dbReference>
<dbReference type="SUPFAM" id="SSF53092">
    <property type="entry name" value="Creatinase/prolidase N-terminal domain"/>
    <property type="match status" value="1"/>
</dbReference>
<feature type="domain" description="Creatinase N-terminal" evidence="2">
    <location>
        <begin position="10"/>
        <end position="130"/>
    </location>
</feature>
<dbReference type="InterPro" id="IPR050659">
    <property type="entry name" value="Peptidase_M24B"/>
</dbReference>
<dbReference type="Gene3D" id="3.40.350.10">
    <property type="entry name" value="Creatinase/prolidase N-terminal domain"/>
    <property type="match status" value="1"/>
</dbReference>
<dbReference type="CDD" id="cd01066">
    <property type="entry name" value="APP_MetAP"/>
    <property type="match status" value="1"/>
</dbReference>
<dbReference type="Proteomes" id="UP000636888">
    <property type="component" value="Unassembled WGS sequence"/>
</dbReference>
<accession>A0A8J7M1J7</accession>
<dbReference type="InterPro" id="IPR000994">
    <property type="entry name" value="Pept_M24"/>
</dbReference>
<dbReference type="GO" id="GO:0004177">
    <property type="term" value="F:aminopeptidase activity"/>
    <property type="evidence" value="ECO:0007669"/>
    <property type="project" value="UniProtKB-KW"/>
</dbReference>
<sequence length="388" mass="42227">MLIRSESEARIARLQGELSAQGIDAALILHPIDIFYFSGTRQTSALLVPAAGAPVLWVRKSLSRAQEESAVTVLPFPSSRDFAQQLPEGIRTIGFTFDVLPVQQYNFYAKLLPGKEFVDISAINRDLRSVKSPYELELMRASGRRTCAVFAEVPQFLKPGMREVDLAAEFEYRLRRAGSEGLTRMRAFNQEIFMGLTVSGSRAEAPGFFDGAVTGRGLSAAAPHGASLAPIDRDVPIILDFTGIWDGYVVDVTRIFVLGKLSERLTHAYQTSLAIQQYLAEHLKPGVICEELFQAAAAMAEDAGLGRNFMGAPGENARFVGHGVGLELDEYPVLAQGFKVPLKAGQTIAIEPKFVIPGEGVLGIENTFAVTEQGGENLTQSSDEIVYL</sequence>
<reference evidence="3" key="1">
    <citation type="submission" date="2020-12" db="EMBL/GenBank/DDBJ databases">
        <title>Geomonas sp. Red875, isolated from river sediment.</title>
        <authorList>
            <person name="Xu Z."/>
            <person name="Zhang Z."/>
            <person name="Masuda Y."/>
            <person name="Itoh H."/>
            <person name="Senoo K."/>
        </authorList>
    </citation>
    <scope>NUCLEOTIDE SEQUENCE</scope>
    <source>
        <strain evidence="3">Red875</strain>
    </source>
</reference>
<keyword evidence="4" id="KW-1185">Reference proteome</keyword>
<proteinExistence type="predicted"/>
<dbReference type="EMBL" id="JAEMHM010000017">
    <property type="protein sequence ID" value="MBJ6726774.1"/>
    <property type="molecule type" value="Genomic_DNA"/>
</dbReference>
<name>A0A8J7M1J7_9BACT</name>
<organism evidence="3 4">
    <name type="scientific">Geomesophilobacter sediminis</name>
    <dbReference type="NCBI Taxonomy" id="2798584"/>
    <lineage>
        <taxon>Bacteria</taxon>
        <taxon>Pseudomonadati</taxon>
        <taxon>Thermodesulfobacteriota</taxon>
        <taxon>Desulfuromonadia</taxon>
        <taxon>Geobacterales</taxon>
        <taxon>Geobacteraceae</taxon>
        <taxon>Geomesophilobacter</taxon>
    </lineage>
</organism>